<dbReference type="GO" id="GO:0043531">
    <property type="term" value="F:ADP binding"/>
    <property type="evidence" value="ECO:0007669"/>
    <property type="project" value="InterPro"/>
</dbReference>
<dbReference type="FunFam" id="3.40.50.300:FF:001091">
    <property type="entry name" value="Probable disease resistance protein At1g61300"/>
    <property type="match status" value="1"/>
</dbReference>
<reference evidence="8" key="1">
    <citation type="journal article" date="2020" name="Nat. Genet.">
        <title>Genomic diversifications of five Gossypium allopolyploid species and their impact on cotton improvement.</title>
        <authorList>
            <person name="Chen Z.J."/>
            <person name="Sreedasyam A."/>
            <person name="Ando A."/>
            <person name="Song Q."/>
            <person name="De Santiago L.M."/>
            <person name="Hulse-Kemp A.M."/>
            <person name="Ding M."/>
            <person name="Ye W."/>
            <person name="Kirkbride R.C."/>
            <person name="Jenkins J."/>
            <person name="Plott C."/>
            <person name="Lovell J."/>
            <person name="Lin Y.M."/>
            <person name="Vaughn R."/>
            <person name="Liu B."/>
            <person name="Simpson S."/>
            <person name="Scheffler B.E."/>
            <person name="Wen L."/>
            <person name="Saski C.A."/>
            <person name="Grover C.E."/>
            <person name="Hu G."/>
            <person name="Conover J.L."/>
            <person name="Carlson J.W."/>
            <person name="Shu S."/>
            <person name="Boston L.B."/>
            <person name="Williams M."/>
            <person name="Peterson D.G."/>
            <person name="McGee K."/>
            <person name="Jones D.C."/>
            <person name="Wendel J.F."/>
            <person name="Stelly D.M."/>
            <person name="Grimwood J."/>
            <person name="Schmutz J."/>
        </authorList>
    </citation>
    <scope>NUCLEOTIDE SEQUENCE [LARGE SCALE GENOMIC DNA]</scope>
    <source>
        <strain evidence="8">cv. 3-79</strain>
    </source>
</reference>
<keyword evidence="4" id="KW-0067">ATP-binding</keyword>
<dbReference type="Gene3D" id="3.80.10.10">
    <property type="entry name" value="Ribonuclease Inhibitor"/>
    <property type="match status" value="2"/>
</dbReference>
<feature type="domain" description="AAA+ ATPase" evidence="6">
    <location>
        <begin position="170"/>
        <end position="307"/>
    </location>
</feature>
<dbReference type="Gene3D" id="3.40.50.300">
    <property type="entry name" value="P-loop containing nucleotide triphosphate hydrolases"/>
    <property type="match status" value="1"/>
</dbReference>
<feature type="coiled-coil region" evidence="5">
    <location>
        <begin position="35"/>
        <end position="94"/>
    </location>
</feature>
<evidence type="ECO:0000256" key="4">
    <source>
        <dbReference type="ARBA" id="ARBA00022840"/>
    </source>
</evidence>
<evidence type="ECO:0000256" key="2">
    <source>
        <dbReference type="ARBA" id="ARBA00022741"/>
    </source>
</evidence>
<dbReference type="InterPro" id="IPR003593">
    <property type="entry name" value="AAA+_ATPase"/>
</dbReference>
<evidence type="ECO:0000313" key="8">
    <source>
        <dbReference type="Proteomes" id="UP000327439"/>
    </source>
</evidence>
<dbReference type="PANTHER" id="PTHR33463:SF117">
    <property type="entry name" value="CC-NBS-LRR RESISTANCE PROTEIN"/>
    <property type="match status" value="1"/>
</dbReference>
<comment type="similarity">
    <text evidence="1">Belongs to the disease resistance NB-LRR family.</text>
</comment>
<dbReference type="EMBL" id="ML706310">
    <property type="protein sequence ID" value="KAB1670869.1"/>
    <property type="molecule type" value="Genomic_DNA"/>
</dbReference>
<keyword evidence="8" id="KW-1185">Reference proteome</keyword>
<sequence>MAEYAAPAAVEIVADQAKEYASPYLRYFFRYGEIVEDFKNQREALELKKERVKIRVDEAERQNELIHKDVDNWLTSAEKELKETQNLKDEIDRVKCFNWCPKWGWRYSLSKKLAEKIPIISKLLDTSNFAQVGYRRPLQGIEFITSTDFMDSESSKSAFNQIMEAINAKGVNMIGLHGMPGVGKTTLAKEVGKHAREQKLFDKVVMFTMSQNPNIRTIQDKVAEMFGLNFHTNTEEGRAEELFRSMQRVNKILVIVDDLWEEFKMESIGIPFGDEHEGCKILLTTRRQQVCTKMNCKEIQLGILSKDEAWVLFRHKAGLEDDCSTLNDVAKEVAAECKGLPLAIVVVAKALKDESLNGWRDANQRFKDSTHLYDEEVLGGVLEPLKLSYDYLKKGIDQMTGINDIQICFLLCSLFPEDEEIDTEILIMCGIGVGLFPNFYSIEDKRKKIVEALKKLQKSGLLLETDGADTIRIHDVIRDFAHWLTSTGENRFMVKDTLKEWPHMDESYTAIALWNCSSIIKYFPDKVEFSKLKTLFLEGERKRNRDDFLVDSGTFFEEMKALQVLLLQRVSFSLEGFPSLPNLKTLCCHDCMLKNFSSSLTNMRSLEILALIDTEIDEISEELVKLSALKYLRLSNVGVEREMNIPPNLVSRLTSLQELHVITANNLNLLELKSLSRLTALSLELSANQIPLEDFVLPKLQRYGVVVGEIYAFNRKAFIRTLDIQDFSSSLSAFNNLFCNVEELNLRNVGGQKNIVPSIDEMGLNELTSLQLESCDDMEFLIDTKNDQGSSTVAFSNLVELNIKPLLSNLTELRLHSLPKLKRIWEVKPSHRAIASLQSLKVVSIESCRNLETIFSPFLALRMSHLQELDIRYCYGLEQVIGFGQEDEIIENDSPLCCGRN</sequence>
<proteinExistence type="inferred from homology"/>
<accession>A0A5J5NI61</accession>
<evidence type="ECO:0000256" key="5">
    <source>
        <dbReference type="SAM" id="Coils"/>
    </source>
</evidence>
<keyword evidence="2" id="KW-0547">Nucleotide-binding</keyword>
<dbReference type="InterPro" id="IPR032675">
    <property type="entry name" value="LRR_dom_sf"/>
</dbReference>
<dbReference type="OrthoDB" id="786439at2759"/>
<dbReference type="GO" id="GO:0006952">
    <property type="term" value="P:defense response"/>
    <property type="evidence" value="ECO:0007669"/>
    <property type="project" value="UniProtKB-KW"/>
</dbReference>
<name>A0A5J5NI61_GOSBA</name>
<dbReference type="AlphaFoldDB" id="A0A5J5NI61"/>
<evidence type="ECO:0000256" key="1">
    <source>
        <dbReference type="ARBA" id="ARBA00008894"/>
    </source>
</evidence>
<gene>
    <name evidence="7" type="ORF">ES319_1Z129500v1</name>
</gene>
<evidence type="ECO:0000313" key="7">
    <source>
        <dbReference type="EMBL" id="KAB1670869.1"/>
    </source>
</evidence>
<dbReference type="SMART" id="SM00382">
    <property type="entry name" value="AAA"/>
    <property type="match status" value="1"/>
</dbReference>
<dbReference type="Gene3D" id="1.10.8.430">
    <property type="entry name" value="Helical domain of apoptotic protease-activating factors"/>
    <property type="match status" value="1"/>
</dbReference>
<dbReference type="InterPro" id="IPR057135">
    <property type="entry name" value="At4g27190-like_LRR"/>
</dbReference>
<keyword evidence="3" id="KW-0611">Plant defense</keyword>
<dbReference type="PRINTS" id="PR00364">
    <property type="entry name" value="DISEASERSIST"/>
</dbReference>
<dbReference type="SUPFAM" id="SSF52540">
    <property type="entry name" value="P-loop containing nucleoside triphosphate hydrolases"/>
    <property type="match status" value="1"/>
</dbReference>
<dbReference type="InterPro" id="IPR050905">
    <property type="entry name" value="Plant_NBS-LRR"/>
</dbReference>
<evidence type="ECO:0000256" key="3">
    <source>
        <dbReference type="ARBA" id="ARBA00022821"/>
    </source>
</evidence>
<dbReference type="InterPro" id="IPR042197">
    <property type="entry name" value="Apaf_helical"/>
</dbReference>
<dbReference type="GO" id="GO:0005524">
    <property type="term" value="F:ATP binding"/>
    <property type="evidence" value="ECO:0007669"/>
    <property type="project" value="UniProtKB-KW"/>
</dbReference>
<dbReference type="InterPro" id="IPR027417">
    <property type="entry name" value="P-loop_NTPase"/>
</dbReference>
<protein>
    <recommendedName>
        <fullName evidence="6">AAA+ ATPase domain-containing protein</fullName>
    </recommendedName>
</protein>
<evidence type="ECO:0000259" key="6">
    <source>
        <dbReference type="SMART" id="SM00382"/>
    </source>
</evidence>
<dbReference type="Pfam" id="PF23247">
    <property type="entry name" value="LRR_RPS2"/>
    <property type="match status" value="1"/>
</dbReference>
<organism evidence="7 8">
    <name type="scientific">Gossypium barbadense</name>
    <name type="common">Sea Island cotton</name>
    <name type="synonym">Hibiscus barbadensis</name>
    <dbReference type="NCBI Taxonomy" id="3634"/>
    <lineage>
        <taxon>Eukaryota</taxon>
        <taxon>Viridiplantae</taxon>
        <taxon>Streptophyta</taxon>
        <taxon>Embryophyta</taxon>
        <taxon>Tracheophyta</taxon>
        <taxon>Spermatophyta</taxon>
        <taxon>Magnoliopsida</taxon>
        <taxon>eudicotyledons</taxon>
        <taxon>Gunneridae</taxon>
        <taxon>Pentapetalae</taxon>
        <taxon>rosids</taxon>
        <taxon>malvids</taxon>
        <taxon>Malvales</taxon>
        <taxon>Malvaceae</taxon>
        <taxon>Malvoideae</taxon>
        <taxon>Gossypium</taxon>
    </lineage>
</organism>
<dbReference type="SUPFAM" id="SSF52058">
    <property type="entry name" value="L domain-like"/>
    <property type="match status" value="1"/>
</dbReference>
<dbReference type="PANTHER" id="PTHR33463">
    <property type="entry name" value="NB-ARC DOMAIN-CONTAINING PROTEIN-RELATED"/>
    <property type="match status" value="1"/>
</dbReference>
<dbReference type="Pfam" id="PF00931">
    <property type="entry name" value="NB-ARC"/>
    <property type="match status" value="1"/>
</dbReference>
<dbReference type="InterPro" id="IPR002182">
    <property type="entry name" value="NB-ARC"/>
</dbReference>
<dbReference type="Proteomes" id="UP000327439">
    <property type="component" value="Unassembled WGS sequence"/>
</dbReference>
<keyword evidence="5" id="KW-0175">Coiled coil</keyword>